<evidence type="ECO:0000313" key="3">
    <source>
        <dbReference type="Proteomes" id="UP000035929"/>
    </source>
</evidence>
<name>A0A0J6SMA7_9HYPH</name>
<feature type="region of interest" description="Disordered" evidence="1">
    <location>
        <begin position="1"/>
        <end position="43"/>
    </location>
</feature>
<dbReference type="PATRIC" id="fig|270351.6.peg.6949"/>
<evidence type="ECO:0000313" key="2">
    <source>
        <dbReference type="EMBL" id="KMO36350.1"/>
    </source>
</evidence>
<dbReference type="Proteomes" id="UP000035929">
    <property type="component" value="Unassembled WGS sequence"/>
</dbReference>
<organism evidence="2 3">
    <name type="scientific">Methylobacterium aquaticum</name>
    <dbReference type="NCBI Taxonomy" id="270351"/>
    <lineage>
        <taxon>Bacteria</taxon>
        <taxon>Pseudomonadati</taxon>
        <taxon>Pseudomonadota</taxon>
        <taxon>Alphaproteobacteria</taxon>
        <taxon>Hyphomicrobiales</taxon>
        <taxon>Methylobacteriaceae</taxon>
        <taxon>Methylobacterium</taxon>
    </lineage>
</organism>
<reference evidence="2 3" key="1">
    <citation type="submission" date="2015-03" db="EMBL/GenBank/DDBJ databases">
        <title>Genome sequencing of Methylobacterium aquaticum DSM16371 type strain.</title>
        <authorList>
            <person name="Chaudhry V."/>
            <person name="Patil P.B."/>
        </authorList>
    </citation>
    <scope>NUCLEOTIDE SEQUENCE [LARGE SCALE GENOMIC DNA]</scope>
    <source>
        <strain evidence="2 3">DSM 16371</strain>
    </source>
</reference>
<accession>A0A0J6SMA7</accession>
<dbReference type="EMBL" id="LABX01000071">
    <property type="protein sequence ID" value="KMO36350.1"/>
    <property type="molecule type" value="Genomic_DNA"/>
</dbReference>
<evidence type="ECO:0000256" key="1">
    <source>
        <dbReference type="SAM" id="MobiDB-lite"/>
    </source>
</evidence>
<gene>
    <name evidence="2" type="ORF">VP06_10270</name>
</gene>
<sequence length="84" mass="9520">MEAMMIDNRSPESHSGRHRHLRRSGPERRGSAGLAEPARSPGHGGLGRWLLDALVVGFAYGGCIHHTHQSYVHWLREQSRAQWR</sequence>
<protein>
    <submittedName>
        <fullName evidence="2">Uncharacterized protein</fullName>
    </submittedName>
</protein>
<comment type="caution">
    <text evidence="2">The sequence shown here is derived from an EMBL/GenBank/DDBJ whole genome shotgun (WGS) entry which is preliminary data.</text>
</comment>
<proteinExistence type="predicted"/>
<dbReference type="AlphaFoldDB" id="A0A0J6SMA7"/>